<evidence type="ECO:0000313" key="2">
    <source>
        <dbReference type="Proteomes" id="UP000518681"/>
    </source>
</evidence>
<protein>
    <submittedName>
        <fullName evidence="1">Uncharacterized protein</fullName>
    </submittedName>
</protein>
<dbReference type="EMBL" id="JACIIK010000009">
    <property type="protein sequence ID" value="MBB6204432.1"/>
    <property type="molecule type" value="Genomic_DNA"/>
</dbReference>
<accession>A0AAW3V3F4</accession>
<gene>
    <name evidence="1" type="ORF">GGD69_005326</name>
</gene>
<dbReference type="AlphaFoldDB" id="A0AAW3V3F4"/>
<name>A0AAW3V3F4_9BURK</name>
<dbReference type="RefSeq" id="WP_183800968.1">
    <property type="nucleotide sequence ID" value="NZ_JACIII010000013.1"/>
</dbReference>
<evidence type="ECO:0000313" key="1">
    <source>
        <dbReference type="EMBL" id="MBB6204432.1"/>
    </source>
</evidence>
<sequence>MLYTTGVFMPSYSFKQLREGDDELFHKGPVSVSRGETMNFVAMSEGYSQALAAYIESLALEPLIQSRGALPGVRSIGPAGSTAVHASAIDEVLDAWDAHHPNTQIPVLNAAAAGIGTAVGLKPILNRPGYGYVRVDYRKMRAGAAGAVVTTYYVLRVEPSGNSVLIGIQAGLRQGGFFDPGTTGAFFSSDALATLLEWESDKIARYGRSITVQEGETSS</sequence>
<dbReference type="Proteomes" id="UP000518681">
    <property type="component" value="Unassembled WGS sequence"/>
</dbReference>
<organism evidence="1 2">
    <name type="scientific">Paraburkholderia fungorum</name>
    <dbReference type="NCBI Taxonomy" id="134537"/>
    <lineage>
        <taxon>Bacteria</taxon>
        <taxon>Pseudomonadati</taxon>
        <taxon>Pseudomonadota</taxon>
        <taxon>Betaproteobacteria</taxon>
        <taxon>Burkholderiales</taxon>
        <taxon>Burkholderiaceae</taxon>
        <taxon>Paraburkholderia</taxon>
    </lineage>
</organism>
<reference evidence="1 2" key="1">
    <citation type="submission" date="2020-08" db="EMBL/GenBank/DDBJ databases">
        <title>Genomic Encyclopedia of Type Strains, Phase IV (KMG-V): Genome sequencing to study the core and pangenomes of soil and plant-associated prokaryotes.</title>
        <authorList>
            <person name="Whitman W."/>
        </authorList>
    </citation>
    <scope>NUCLEOTIDE SEQUENCE [LARGE SCALE GENOMIC DNA]</scope>
    <source>
        <strain evidence="1 2">SEMIA 4013</strain>
    </source>
</reference>
<proteinExistence type="predicted"/>
<comment type="caution">
    <text evidence="1">The sequence shown here is derived from an EMBL/GenBank/DDBJ whole genome shotgun (WGS) entry which is preliminary data.</text>
</comment>